<dbReference type="Proteomes" id="UP000231379">
    <property type="component" value="Unassembled WGS sequence"/>
</dbReference>
<proteinExistence type="predicted"/>
<evidence type="ECO:0000313" key="3">
    <source>
        <dbReference type="Proteomes" id="UP000231379"/>
    </source>
</evidence>
<reference evidence="3" key="1">
    <citation type="submission" date="2017-09" db="EMBL/GenBank/DDBJ databases">
        <title>Depth-based differentiation of microbial function through sediment-hosted aquifers and enrichment of novel symbionts in the deep terrestrial subsurface.</title>
        <authorList>
            <person name="Probst A.J."/>
            <person name="Ladd B."/>
            <person name="Jarett J.K."/>
            <person name="Geller-Mcgrath D.E."/>
            <person name="Sieber C.M.K."/>
            <person name="Emerson J.B."/>
            <person name="Anantharaman K."/>
            <person name="Thomas B.C."/>
            <person name="Malmstrom R."/>
            <person name="Stieglmeier M."/>
            <person name="Klingl A."/>
            <person name="Woyke T."/>
            <person name="Ryan C.M."/>
            <person name="Banfield J.F."/>
        </authorList>
    </citation>
    <scope>NUCLEOTIDE SEQUENCE [LARGE SCALE GENOMIC DNA]</scope>
</reference>
<evidence type="ECO:0000313" key="2">
    <source>
        <dbReference type="EMBL" id="PIR82385.1"/>
    </source>
</evidence>
<keyword evidence="1" id="KW-0472">Membrane</keyword>
<name>A0A2H0U9E1_9BACT</name>
<keyword evidence="1" id="KW-0812">Transmembrane</keyword>
<dbReference type="AlphaFoldDB" id="A0A2H0U9E1"/>
<keyword evidence="1" id="KW-1133">Transmembrane helix</keyword>
<protein>
    <submittedName>
        <fullName evidence="2">Uncharacterized protein</fullName>
    </submittedName>
</protein>
<dbReference type="EMBL" id="PFBM01000016">
    <property type="protein sequence ID" value="PIR82385.1"/>
    <property type="molecule type" value="Genomic_DNA"/>
</dbReference>
<sequence length="151" mass="16691">MTEEEETHLLPNSQIVEDVMRKWFEENALALKGGAWGALLGAILMVAVGFNWFGYGFGWTLGGTAEKMANQRAEAREVSVLAPICADRFVAEATPEQRADYAAKSERDWEQKQLIEAVVKFDGRGELGWALRNACAEQLKKLLASGQTAEN</sequence>
<accession>A0A2H0U9E1</accession>
<feature type="transmembrane region" description="Helical" evidence="1">
    <location>
        <begin position="35"/>
        <end position="58"/>
    </location>
</feature>
<comment type="caution">
    <text evidence="2">The sequence shown here is derived from an EMBL/GenBank/DDBJ whole genome shotgun (WGS) entry which is preliminary data.</text>
</comment>
<evidence type="ECO:0000256" key="1">
    <source>
        <dbReference type="SAM" id="Phobius"/>
    </source>
</evidence>
<gene>
    <name evidence="2" type="ORF">COU20_02580</name>
</gene>
<organism evidence="2 3">
    <name type="scientific">Candidatus Kaiserbacteria bacterium CG10_big_fil_rev_8_21_14_0_10_59_10</name>
    <dbReference type="NCBI Taxonomy" id="1974612"/>
    <lineage>
        <taxon>Bacteria</taxon>
        <taxon>Candidatus Kaiseribacteriota</taxon>
    </lineage>
</organism>